<dbReference type="OrthoDB" id="134389at2759"/>
<accession>A0A8T1TL12</accession>
<reference evidence="1" key="1">
    <citation type="submission" date="2021-01" db="EMBL/GenBank/DDBJ databases">
        <title>Phytophthora aleatoria, a newly-described species from Pinus radiata is distinct from Phytophthora cactorum isolates based on comparative genomics.</title>
        <authorList>
            <person name="Mcdougal R."/>
            <person name="Panda P."/>
            <person name="Williams N."/>
            <person name="Studholme D.J."/>
        </authorList>
    </citation>
    <scope>NUCLEOTIDE SEQUENCE</scope>
    <source>
        <strain evidence="1">NZFS 3830</strain>
    </source>
</reference>
<sequence length="76" mass="9011">MEERALARELVRARLQDLAQMQKKMDTLLAVQLEFQVAIEEDQERCYELAAVWAPENQCLVVSNHLECYWRWRSTG</sequence>
<name>A0A8T1TL12_9STRA</name>
<gene>
    <name evidence="1" type="ORF">JG687_00019205</name>
</gene>
<organism evidence="1 2">
    <name type="scientific">Phytophthora cactorum</name>
    <dbReference type="NCBI Taxonomy" id="29920"/>
    <lineage>
        <taxon>Eukaryota</taxon>
        <taxon>Sar</taxon>
        <taxon>Stramenopiles</taxon>
        <taxon>Oomycota</taxon>
        <taxon>Peronosporomycetes</taxon>
        <taxon>Peronosporales</taxon>
        <taxon>Peronosporaceae</taxon>
        <taxon>Phytophthora</taxon>
    </lineage>
</organism>
<dbReference type="VEuPathDB" id="FungiDB:PC110_g22180"/>
<evidence type="ECO:0000313" key="1">
    <source>
        <dbReference type="EMBL" id="KAG6942194.1"/>
    </source>
</evidence>
<protein>
    <submittedName>
        <fullName evidence="1">Uncharacterized protein</fullName>
    </submittedName>
</protein>
<dbReference type="Proteomes" id="UP000688947">
    <property type="component" value="Unassembled WGS sequence"/>
</dbReference>
<dbReference type="EMBL" id="JAENGZ010003095">
    <property type="protein sequence ID" value="KAG6942194.1"/>
    <property type="molecule type" value="Genomic_DNA"/>
</dbReference>
<evidence type="ECO:0000313" key="2">
    <source>
        <dbReference type="Proteomes" id="UP000688947"/>
    </source>
</evidence>
<dbReference type="AlphaFoldDB" id="A0A8T1TL12"/>
<proteinExistence type="predicted"/>
<comment type="caution">
    <text evidence="1">The sequence shown here is derived from an EMBL/GenBank/DDBJ whole genome shotgun (WGS) entry which is preliminary data.</text>
</comment>